<dbReference type="NCBIfam" id="NF003673">
    <property type="entry name" value="PRK05298.1"/>
    <property type="match status" value="1"/>
</dbReference>
<gene>
    <name evidence="12" type="primary">uvrB</name>
    <name evidence="18" type="ORF">EDD73_1412</name>
</gene>
<dbReference type="GO" id="GO:0016887">
    <property type="term" value="F:ATP hydrolysis activity"/>
    <property type="evidence" value="ECO:0007669"/>
    <property type="project" value="InterPro"/>
</dbReference>
<evidence type="ECO:0000256" key="4">
    <source>
        <dbReference type="ARBA" id="ARBA00022741"/>
    </source>
</evidence>
<keyword evidence="5 12" id="KW-0227">DNA damage</keyword>
<feature type="binding site" evidence="12">
    <location>
        <begin position="64"/>
        <end position="71"/>
    </location>
    <ligand>
        <name>ATP</name>
        <dbReference type="ChEBI" id="CHEBI:30616"/>
    </ligand>
</feature>
<dbReference type="GO" id="GO:0009432">
    <property type="term" value="P:SOS response"/>
    <property type="evidence" value="ECO:0007669"/>
    <property type="project" value="UniProtKB-UniRule"/>
</dbReference>
<feature type="region of interest" description="Disordered" evidence="14">
    <location>
        <begin position="797"/>
        <end position="835"/>
    </location>
</feature>
<evidence type="ECO:0000256" key="5">
    <source>
        <dbReference type="ARBA" id="ARBA00022763"/>
    </source>
</evidence>
<evidence type="ECO:0000313" key="19">
    <source>
        <dbReference type="Proteomes" id="UP000294813"/>
    </source>
</evidence>
<dbReference type="GO" id="GO:0003677">
    <property type="term" value="F:DNA binding"/>
    <property type="evidence" value="ECO:0007669"/>
    <property type="project" value="UniProtKB-UniRule"/>
</dbReference>
<dbReference type="RefSeq" id="WP_406567199.1">
    <property type="nucleotide sequence ID" value="NZ_JAOQNU010000042.1"/>
</dbReference>
<dbReference type="Gene3D" id="3.40.50.300">
    <property type="entry name" value="P-loop containing nucleotide triphosphate hydrolases"/>
    <property type="match status" value="3"/>
</dbReference>
<evidence type="ECO:0000256" key="9">
    <source>
        <dbReference type="ARBA" id="ARBA00023204"/>
    </source>
</evidence>
<dbReference type="PANTHER" id="PTHR24029">
    <property type="entry name" value="UVRABC SYSTEM PROTEIN B"/>
    <property type="match status" value="1"/>
</dbReference>
<dbReference type="GO" id="GO:0006289">
    <property type="term" value="P:nucleotide-excision repair"/>
    <property type="evidence" value="ECO:0007669"/>
    <property type="project" value="UniProtKB-UniRule"/>
</dbReference>
<feature type="domain" description="Helicase ATP-binding" evidence="16">
    <location>
        <begin position="51"/>
        <end position="186"/>
    </location>
</feature>
<dbReference type="Proteomes" id="UP000294813">
    <property type="component" value="Unassembled WGS sequence"/>
</dbReference>
<dbReference type="GO" id="GO:0009380">
    <property type="term" value="C:excinuclease repair complex"/>
    <property type="evidence" value="ECO:0007669"/>
    <property type="project" value="InterPro"/>
</dbReference>
<keyword evidence="12 13" id="KW-0742">SOS response</keyword>
<dbReference type="Pfam" id="PF02151">
    <property type="entry name" value="UVR"/>
    <property type="match status" value="1"/>
</dbReference>
<keyword evidence="19" id="KW-1185">Reference proteome</keyword>
<dbReference type="EMBL" id="SLXT01000041">
    <property type="protein sequence ID" value="TCP60187.1"/>
    <property type="molecule type" value="Genomic_DNA"/>
</dbReference>
<dbReference type="InterPro" id="IPR036876">
    <property type="entry name" value="UVR_dom_sf"/>
</dbReference>
<keyword evidence="3 12" id="KW-0963">Cytoplasm</keyword>
<keyword evidence="6 12" id="KW-0228">DNA excision</keyword>
<dbReference type="PROSITE" id="PS51192">
    <property type="entry name" value="HELICASE_ATP_BIND_1"/>
    <property type="match status" value="1"/>
</dbReference>
<evidence type="ECO:0000256" key="7">
    <source>
        <dbReference type="ARBA" id="ARBA00022840"/>
    </source>
</evidence>
<evidence type="ECO:0000313" key="18">
    <source>
        <dbReference type="EMBL" id="TCP60187.1"/>
    </source>
</evidence>
<dbReference type="GO" id="GO:0005524">
    <property type="term" value="F:ATP binding"/>
    <property type="evidence" value="ECO:0007669"/>
    <property type="project" value="UniProtKB-UniRule"/>
</dbReference>
<protein>
    <recommendedName>
        <fullName evidence="11 12">UvrABC system protein B</fullName>
        <shortName evidence="12">Protein UvrB</shortName>
    </recommendedName>
    <alternativeName>
        <fullName evidence="12">Excinuclease ABC subunit B</fullName>
    </alternativeName>
</protein>
<dbReference type="PROSITE" id="PS51194">
    <property type="entry name" value="HELICASE_CTER"/>
    <property type="match status" value="1"/>
</dbReference>
<keyword evidence="7 12" id="KW-0067">ATP-binding</keyword>
<dbReference type="InterPro" id="IPR004807">
    <property type="entry name" value="UvrB"/>
</dbReference>
<dbReference type="InterPro" id="IPR001650">
    <property type="entry name" value="Helicase_C-like"/>
</dbReference>
<evidence type="ECO:0000256" key="3">
    <source>
        <dbReference type="ARBA" id="ARBA00022490"/>
    </source>
</evidence>
<feature type="domain" description="Helicase C-terminal" evidence="17">
    <location>
        <begin position="455"/>
        <end position="621"/>
    </location>
</feature>
<dbReference type="SMART" id="SM00487">
    <property type="entry name" value="DEXDc"/>
    <property type="match status" value="1"/>
</dbReference>
<dbReference type="PANTHER" id="PTHR24029:SF0">
    <property type="entry name" value="UVRABC SYSTEM PROTEIN B"/>
    <property type="match status" value="1"/>
</dbReference>
<dbReference type="Pfam" id="PF04851">
    <property type="entry name" value="ResIII"/>
    <property type="match status" value="1"/>
</dbReference>
<accession>A0A4R2RDX1</accession>
<dbReference type="NCBIfam" id="TIGR00631">
    <property type="entry name" value="uvrb"/>
    <property type="match status" value="1"/>
</dbReference>
<comment type="caution">
    <text evidence="18">The sequence shown here is derived from an EMBL/GenBank/DDBJ whole genome shotgun (WGS) entry which is preliminary data.</text>
</comment>
<dbReference type="HAMAP" id="MF_00204">
    <property type="entry name" value="UvrB"/>
    <property type="match status" value="1"/>
</dbReference>
<evidence type="ECO:0000256" key="12">
    <source>
        <dbReference type="HAMAP-Rule" id="MF_00204"/>
    </source>
</evidence>
<keyword evidence="8 12" id="KW-0267">Excision nuclease</keyword>
<proteinExistence type="inferred from homology"/>
<dbReference type="InterPro" id="IPR041471">
    <property type="entry name" value="UvrB_inter"/>
</dbReference>
<evidence type="ECO:0000259" key="17">
    <source>
        <dbReference type="PROSITE" id="PS51194"/>
    </source>
</evidence>
<evidence type="ECO:0000256" key="1">
    <source>
        <dbReference type="ARBA" id="ARBA00004496"/>
    </source>
</evidence>
<dbReference type="SUPFAM" id="SSF46600">
    <property type="entry name" value="C-terminal UvrC-binding domain of UvrB"/>
    <property type="match status" value="1"/>
</dbReference>
<evidence type="ECO:0000256" key="6">
    <source>
        <dbReference type="ARBA" id="ARBA00022769"/>
    </source>
</evidence>
<comment type="subunit">
    <text evidence="10 12 13">Forms a heterotetramer with UvrA during the search for lesions. Interacts with UvrC in an incision complex.</text>
</comment>
<sequence length="835" mass="92108">MAMKTSDTAKPVWGAGSLTLRDRETESKPFVLKSEFAPKGDQPTAIAALSQGILSGQRCQTLLGATGTGKTYTMAAVIEKVQRPTLVLAHNKVLAAQLCAEFKEFFPDNAVEYFVSYYDYYQPEAYVPSSDTYIEKDASINDEIDKLRHAATAALIERRDVIIVSSVSCIYGLGSPEEYLGQMISLRKGHSYDLDAILRKLVDIQYVRNNISFTRGTFRVRGDVLEVYPASYTERAVRLEFFGDELERITEIDTLTGEIYGERYHISIFPNTHYVTSRETLEPALAAIEAELEERLAELKVQDKLLEAQRLAQRTRYDIEMLREMGFCTGIENYSRHLTGRQAGEPPYTLLHFFPDDFVMMIDESHVTVPQIGAMYAGDRSRKQTLIEHGFRLPSAADNRPLKFDEFEKTVNQLVFVSATPADYEMRNSAQVVEQIIRPTGLVDPEIEVRPVKGQIDDLLHEIRIRAQKDQRVLVTTLTKRMAEDLTGYLKQMGVRVRWLHSDIDAIERMQIIRDLRIGEFDVLVGINLLREGLDLPEVTLVAILDADKEGFLRSERSLIQTIGRAARNVEGRVIMYADTVTQSMEKAIGETERRRAIQVAYNREHGITPQTVKKAVRDVIEATTSKDQPQGVAIDEKSGGVLARAAAYLKGRRGGKAAGPAVDYGIGDGALMAAEAFDGSYEIAGTTAAEVMEADRDLVGEILVAEAKSKSRTKAGTKGTAKGTAKAKDTAKGTGQERATARKGVTATAADVVNSPESVARLIADLEKEMQEAAMALEFERAALLRDVLIEIKGGAPVKSKSASSRAAKGRSITGGGAAKSGTSSRERTPRSRG</sequence>
<comment type="function">
    <text evidence="12">The UvrABC repair system catalyzes the recognition and processing of DNA lesions. A damage recognition complex composed of 2 UvrA and 2 UvrB subunits scans DNA for abnormalities. Upon binding of the UvrA(2)B(2) complex to a putative damaged site, the DNA wraps around one UvrB monomer. DNA wrap is dependent on ATP binding by UvrB and probably causes local melting of the DNA helix, facilitating insertion of UvrB beta-hairpin between the DNA strands. Then UvrB probes one DNA strand for the presence of a lesion. If a lesion is found the UvrA subunits dissociate and the UvrB-DNA preincision complex is formed. This complex is subsequently bound by UvrC and the second UvrB is released. If no lesion is found, the DNA wraps around the other UvrB subunit that will check the other stand for damage.</text>
</comment>
<name>A0A4R2RDX1_9FIRM</name>
<dbReference type="Pfam" id="PF00271">
    <property type="entry name" value="Helicase_C"/>
    <property type="match status" value="1"/>
</dbReference>
<dbReference type="GO" id="GO:0005737">
    <property type="term" value="C:cytoplasm"/>
    <property type="evidence" value="ECO:0007669"/>
    <property type="project" value="UniProtKB-SubCell"/>
</dbReference>
<organism evidence="18 19">
    <name type="scientific">Heliophilum fasciatum</name>
    <dbReference type="NCBI Taxonomy" id="35700"/>
    <lineage>
        <taxon>Bacteria</taxon>
        <taxon>Bacillati</taxon>
        <taxon>Bacillota</taxon>
        <taxon>Clostridia</taxon>
        <taxon>Eubacteriales</taxon>
        <taxon>Heliobacteriaceae</taxon>
        <taxon>Heliophilum</taxon>
    </lineage>
</organism>
<evidence type="ECO:0000259" key="16">
    <source>
        <dbReference type="PROSITE" id="PS51192"/>
    </source>
</evidence>
<keyword evidence="4 12" id="KW-0547">Nucleotide-binding</keyword>
<feature type="compositionally biased region" description="Low complexity" evidence="14">
    <location>
        <begin position="800"/>
        <end position="813"/>
    </location>
</feature>
<dbReference type="SMART" id="SM00490">
    <property type="entry name" value="HELICc"/>
    <property type="match status" value="1"/>
</dbReference>
<dbReference type="SUPFAM" id="SSF52540">
    <property type="entry name" value="P-loop containing nucleoside triphosphate hydrolases"/>
    <property type="match status" value="2"/>
</dbReference>
<dbReference type="AlphaFoldDB" id="A0A4R2RDX1"/>
<feature type="short sequence motif" description="Beta-hairpin" evidence="12">
    <location>
        <begin position="117"/>
        <end position="140"/>
    </location>
</feature>
<dbReference type="InterPro" id="IPR024759">
    <property type="entry name" value="UvrB_YAD/RRR_dom"/>
</dbReference>
<evidence type="ECO:0000256" key="2">
    <source>
        <dbReference type="ARBA" id="ARBA00008533"/>
    </source>
</evidence>
<dbReference type="Gene3D" id="4.10.860.10">
    <property type="entry name" value="UVR domain"/>
    <property type="match status" value="1"/>
</dbReference>
<feature type="compositionally biased region" description="Basic and acidic residues" evidence="14">
    <location>
        <begin position="826"/>
        <end position="835"/>
    </location>
</feature>
<dbReference type="CDD" id="cd17916">
    <property type="entry name" value="DEXHc_UvrB"/>
    <property type="match status" value="1"/>
</dbReference>
<dbReference type="PROSITE" id="PS50151">
    <property type="entry name" value="UVR"/>
    <property type="match status" value="1"/>
</dbReference>
<evidence type="ECO:0000256" key="13">
    <source>
        <dbReference type="RuleBase" id="RU003587"/>
    </source>
</evidence>
<feature type="region of interest" description="Disordered" evidence="14">
    <location>
        <begin position="711"/>
        <end position="749"/>
    </location>
</feature>
<evidence type="ECO:0000259" key="15">
    <source>
        <dbReference type="PROSITE" id="PS50151"/>
    </source>
</evidence>
<dbReference type="InterPro" id="IPR027417">
    <property type="entry name" value="P-loop_NTPase"/>
</dbReference>
<evidence type="ECO:0000256" key="14">
    <source>
        <dbReference type="SAM" id="MobiDB-lite"/>
    </source>
</evidence>
<evidence type="ECO:0000256" key="10">
    <source>
        <dbReference type="ARBA" id="ARBA00026033"/>
    </source>
</evidence>
<dbReference type="Gene3D" id="6.10.140.240">
    <property type="match status" value="1"/>
</dbReference>
<dbReference type="GO" id="GO:0009381">
    <property type="term" value="F:excinuclease ABC activity"/>
    <property type="evidence" value="ECO:0007669"/>
    <property type="project" value="UniProtKB-UniRule"/>
</dbReference>
<dbReference type="InterPro" id="IPR001943">
    <property type="entry name" value="UVR_dom"/>
</dbReference>
<feature type="domain" description="UVR" evidence="15">
    <location>
        <begin position="761"/>
        <end position="796"/>
    </location>
</feature>
<dbReference type="Pfam" id="PF12344">
    <property type="entry name" value="UvrB"/>
    <property type="match status" value="1"/>
</dbReference>
<comment type="similarity">
    <text evidence="2 12 13">Belongs to the UvrB family.</text>
</comment>
<dbReference type="CDD" id="cd18790">
    <property type="entry name" value="SF2_C_UvrB"/>
    <property type="match status" value="1"/>
</dbReference>
<dbReference type="InterPro" id="IPR006935">
    <property type="entry name" value="Helicase/UvrB_N"/>
</dbReference>
<dbReference type="InterPro" id="IPR014001">
    <property type="entry name" value="Helicase_ATP-bd"/>
</dbReference>
<evidence type="ECO:0000256" key="11">
    <source>
        <dbReference type="ARBA" id="ARBA00029504"/>
    </source>
</evidence>
<reference evidence="18 19" key="1">
    <citation type="submission" date="2019-03" db="EMBL/GenBank/DDBJ databases">
        <title>Genomic Encyclopedia of Type Strains, Phase IV (KMG-IV): sequencing the most valuable type-strain genomes for metagenomic binning, comparative biology and taxonomic classification.</title>
        <authorList>
            <person name="Goeker M."/>
        </authorList>
    </citation>
    <scope>NUCLEOTIDE SEQUENCE [LARGE SCALE GENOMIC DNA]</scope>
    <source>
        <strain evidence="18 19">DSM 11170</strain>
    </source>
</reference>
<keyword evidence="9 12" id="KW-0234">DNA repair</keyword>
<comment type="domain">
    <text evidence="12">The beta-hairpin motif is involved in DNA binding.</text>
</comment>
<dbReference type="Pfam" id="PF17757">
    <property type="entry name" value="UvrB_inter"/>
    <property type="match status" value="1"/>
</dbReference>
<evidence type="ECO:0000256" key="8">
    <source>
        <dbReference type="ARBA" id="ARBA00022881"/>
    </source>
</evidence>
<comment type="subcellular location">
    <subcellularLocation>
        <location evidence="1 12 13">Cytoplasm</location>
    </subcellularLocation>
</comment>